<sequence length="274" mass="29583">MTLEVIVEGSTYRVQEANFSAPVTSTRCGLQGEKLLRMAAPVTTVRRSEMDGLPDWAVYGLGIPSLTDGCRPYSVAQRTQWTTLTQQGYAVILLLTTNGCTLKTKMEFAISASAMGILVHKDEPNPRSNEPPPFLSCSTHIPSQPSLPVMSISQVDGEALRAKHFSSARAAYDTYTIYADVHGGTAGELSLVSILPLLVLRVPAHPSGRCYSQLEAGRRVPARMSIRNNGLGVSVPLDGGAVVHEEDVDLKLSHPQDRWLSAWPPILIGICSAC</sequence>
<reference evidence="1 2" key="1">
    <citation type="journal article" date="2015" name="Genome Biol. Evol.">
        <title>Comparative Genomics of a Bacterivorous Green Alga Reveals Evolutionary Causalities and Consequences of Phago-Mixotrophic Mode of Nutrition.</title>
        <authorList>
            <person name="Burns J.A."/>
            <person name="Paasch A."/>
            <person name="Narechania A."/>
            <person name="Kim E."/>
        </authorList>
    </citation>
    <scope>NUCLEOTIDE SEQUENCE [LARGE SCALE GENOMIC DNA]</scope>
    <source>
        <strain evidence="1 2">PLY_AMNH</strain>
    </source>
</reference>
<name>A0AAE0H4C6_9CHLO</name>
<protein>
    <submittedName>
        <fullName evidence="1">Uncharacterized protein</fullName>
    </submittedName>
</protein>
<accession>A0AAE0H4C6</accession>
<evidence type="ECO:0000313" key="2">
    <source>
        <dbReference type="Proteomes" id="UP001190700"/>
    </source>
</evidence>
<organism evidence="1 2">
    <name type="scientific">Cymbomonas tetramitiformis</name>
    <dbReference type="NCBI Taxonomy" id="36881"/>
    <lineage>
        <taxon>Eukaryota</taxon>
        <taxon>Viridiplantae</taxon>
        <taxon>Chlorophyta</taxon>
        <taxon>Pyramimonadophyceae</taxon>
        <taxon>Pyramimonadales</taxon>
        <taxon>Pyramimonadaceae</taxon>
        <taxon>Cymbomonas</taxon>
    </lineage>
</organism>
<dbReference type="Gene3D" id="3.50.30.30">
    <property type="match status" value="1"/>
</dbReference>
<dbReference type="Proteomes" id="UP001190700">
    <property type="component" value="Unassembled WGS sequence"/>
</dbReference>
<proteinExistence type="predicted"/>
<gene>
    <name evidence="1" type="ORF">CYMTET_3795</name>
</gene>
<comment type="caution">
    <text evidence="1">The sequence shown here is derived from an EMBL/GenBank/DDBJ whole genome shotgun (WGS) entry which is preliminary data.</text>
</comment>
<dbReference type="EMBL" id="LGRX02000372">
    <property type="protein sequence ID" value="KAK3288741.1"/>
    <property type="molecule type" value="Genomic_DNA"/>
</dbReference>
<dbReference type="AlphaFoldDB" id="A0AAE0H4C6"/>
<evidence type="ECO:0000313" key="1">
    <source>
        <dbReference type="EMBL" id="KAK3288741.1"/>
    </source>
</evidence>
<keyword evidence="2" id="KW-1185">Reference proteome</keyword>